<dbReference type="Proteomes" id="UP001304461">
    <property type="component" value="Unassembled WGS sequence"/>
</dbReference>
<accession>A0ABU5RQK3</accession>
<protein>
    <recommendedName>
        <fullName evidence="8">Regulator of SigK</fullName>
    </recommendedName>
    <alternativeName>
        <fullName evidence="7">Sigma-K anti-sigma factor RskA</fullName>
    </alternativeName>
</protein>
<keyword evidence="11" id="KW-1185">Reference proteome</keyword>
<comment type="subcellular location">
    <subcellularLocation>
        <location evidence="2">Cell membrane</location>
    </subcellularLocation>
    <subcellularLocation>
        <location evidence="1">Membrane</location>
        <topology evidence="1">Single-pass membrane protein</topology>
    </subcellularLocation>
</comment>
<dbReference type="EMBL" id="JAYGHX010000001">
    <property type="protein sequence ID" value="MEA5390038.1"/>
    <property type="molecule type" value="Genomic_DNA"/>
</dbReference>
<feature type="domain" description="Anti-sigma K factor RskA C-terminal" evidence="9">
    <location>
        <begin position="99"/>
        <end position="217"/>
    </location>
</feature>
<keyword evidence="3" id="KW-1003">Cell membrane</keyword>
<dbReference type="Gene3D" id="1.10.10.1320">
    <property type="entry name" value="Anti-sigma factor, zinc-finger domain"/>
    <property type="match status" value="1"/>
</dbReference>
<evidence type="ECO:0000313" key="11">
    <source>
        <dbReference type="Proteomes" id="UP001304461"/>
    </source>
</evidence>
<evidence type="ECO:0000256" key="1">
    <source>
        <dbReference type="ARBA" id="ARBA00004167"/>
    </source>
</evidence>
<comment type="caution">
    <text evidence="10">The sequence shown here is derived from an EMBL/GenBank/DDBJ whole genome shotgun (WGS) entry which is preliminary data.</text>
</comment>
<reference evidence="10 11" key="1">
    <citation type="submission" date="2023-12" db="EMBL/GenBank/DDBJ databases">
        <title>Baltic Sea Cyanobacteria.</title>
        <authorList>
            <person name="Delbaje E."/>
            <person name="Fewer D.P."/>
            <person name="Shishido T.K."/>
        </authorList>
    </citation>
    <scope>NUCLEOTIDE SEQUENCE [LARGE SCALE GENOMIC DNA]</scope>
    <source>
        <strain evidence="10 11">UHCC 0139</strain>
    </source>
</reference>
<evidence type="ECO:0000256" key="2">
    <source>
        <dbReference type="ARBA" id="ARBA00004236"/>
    </source>
</evidence>
<evidence type="ECO:0000256" key="5">
    <source>
        <dbReference type="ARBA" id="ARBA00022989"/>
    </source>
</evidence>
<evidence type="ECO:0000259" key="9">
    <source>
        <dbReference type="Pfam" id="PF10099"/>
    </source>
</evidence>
<organism evidence="10 11">
    <name type="scientific">Cyanobium gracile UHCC 0139</name>
    <dbReference type="NCBI Taxonomy" id="3110308"/>
    <lineage>
        <taxon>Bacteria</taxon>
        <taxon>Bacillati</taxon>
        <taxon>Cyanobacteriota</taxon>
        <taxon>Cyanophyceae</taxon>
        <taxon>Synechococcales</taxon>
        <taxon>Prochlorococcaceae</taxon>
        <taxon>Cyanobium</taxon>
    </lineage>
</organism>
<proteinExistence type="predicted"/>
<evidence type="ECO:0000256" key="8">
    <source>
        <dbReference type="ARBA" id="ARBA00030803"/>
    </source>
</evidence>
<keyword evidence="5" id="KW-1133">Transmembrane helix</keyword>
<sequence length="244" mass="25673">MTPADQPSLDELLAGHVLGDLEEAEQQRFRAALADDPSLQAHIEELQVTLNLLPLAIPAGVAPPPRLRDALMQKVDGRRRQATEARKPWIRDGTQVGMAAMACAVLVMGLQVVQLRGELAKQKGSAPAMAGLTADMKASRTLLLHGSGGQQGLSGQVVVNAGMGYNLLLIKGLPPAPPNHVYRLWAEVGGQSVGCVRFVPNADGIVSMPIPSEPSSHAKSLSINIESLRADDAGPDGPQVLTSV</sequence>
<dbReference type="InterPro" id="IPR051474">
    <property type="entry name" value="Anti-sigma-K/W_factor"/>
</dbReference>
<dbReference type="PANTHER" id="PTHR37461">
    <property type="entry name" value="ANTI-SIGMA-K FACTOR RSKA"/>
    <property type="match status" value="1"/>
</dbReference>
<dbReference type="InterPro" id="IPR018764">
    <property type="entry name" value="RskA_C"/>
</dbReference>
<evidence type="ECO:0000256" key="3">
    <source>
        <dbReference type="ARBA" id="ARBA00022475"/>
    </source>
</evidence>
<dbReference type="InterPro" id="IPR041916">
    <property type="entry name" value="Anti_sigma_zinc_sf"/>
</dbReference>
<evidence type="ECO:0000313" key="10">
    <source>
        <dbReference type="EMBL" id="MEA5390038.1"/>
    </source>
</evidence>
<keyword evidence="6" id="KW-0472">Membrane</keyword>
<evidence type="ECO:0000256" key="6">
    <source>
        <dbReference type="ARBA" id="ARBA00023136"/>
    </source>
</evidence>
<evidence type="ECO:0000256" key="4">
    <source>
        <dbReference type="ARBA" id="ARBA00022692"/>
    </source>
</evidence>
<keyword evidence="4" id="KW-0812">Transmembrane</keyword>
<dbReference type="PANTHER" id="PTHR37461:SF1">
    <property type="entry name" value="ANTI-SIGMA-K FACTOR RSKA"/>
    <property type="match status" value="1"/>
</dbReference>
<name>A0ABU5RQK3_9CYAN</name>
<dbReference type="RefSeq" id="WP_323304158.1">
    <property type="nucleotide sequence ID" value="NZ_JAYGHX010000001.1"/>
</dbReference>
<dbReference type="Pfam" id="PF10099">
    <property type="entry name" value="RskA_C"/>
    <property type="match status" value="1"/>
</dbReference>
<gene>
    <name evidence="10" type="ORF">VB738_02065</name>
</gene>
<evidence type="ECO:0000256" key="7">
    <source>
        <dbReference type="ARBA" id="ARBA00029829"/>
    </source>
</evidence>